<keyword evidence="1" id="KW-0449">Lipoprotein</keyword>
<organism evidence="1 2">
    <name type="scientific">Pseudomonas mandelii JR-1</name>
    <dbReference type="NCBI Taxonomy" id="1147786"/>
    <lineage>
        <taxon>Bacteria</taxon>
        <taxon>Pseudomonadati</taxon>
        <taxon>Pseudomonadota</taxon>
        <taxon>Gammaproteobacteria</taxon>
        <taxon>Pseudomonadales</taxon>
        <taxon>Pseudomonadaceae</taxon>
        <taxon>Pseudomonas</taxon>
    </lineage>
</organism>
<dbReference type="PANTHER" id="PTHR41247:SF1">
    <property type="entry name" value="HTH-TYPE TRANSCRIPTIONAL REPRESSOR YCNK"/>
    <property type="match status" value="1"/>
</dbReference>
<dbReference type="Pfam" id="PF05573">
    <property type="entry name" value="NosL"/>
    <property type="match status" value="1"/>
</dbReference>
<dbReference type="PANTHER" id="PTHR41247">
    <property type="entry name" value="HTH-TYPE TRANSCRIPTIONAL REPRESSOR YCNK"/>
    <property type="match status" value="1"/>
</dbReference>
<dbReference type="Gene3D" id="3.30.70.2060">
    <property type="match status" value="1"/>
</dbReference>
<dbReference type="InterPro" id="IPR008719">
    <property type="entry name" value="N2O_reductase_NosL"/>
</dbReference>
<accession>A0A024ELH1</accession>
<proteinExistence type="predicted"/>
<gene>
    <name evidence="1" type="ORF">OU5_P0219</name>
</gene>
<evidence type="ECO:0000313" key="2">
    <source>
        <dbReference type="Proteomes" id="UP000026913"/>
    </source>
</evidence>
<geneLocation type="plasmid" evidence="2"/>
<protein>
    <submittedName>
        <fullName evidence="1">Lipoprotein involved in nitrous oxide reduction</fullName>
    </submittedName>
</protein>
<dbReference type="KEGG" id="pman:OU5_P0219"/>
<dbReference type="HOGENOM" id="CLU_096026_0_0_6"/>
<reference evidence="1 2" key="1">
    <citation type="journal article" date="2012" name="J. Bacteriol.">
        <title>Genome sequence of cold-adapted Pseudomonas mandelii strain JR-1.</title>
        <authorList>
            <person name="Jang S.H."/>
            <person name="Kim J."/>
            <person name="Kim J."/>
            <person name="Hong S."/>
            <person name="Lee C."/>
        </authorList>
    </citation>
    <scope>NUCLEOTIDE SEQUENCE [LARGE SCALE GENOMIC DNA]</scope>
    <source>
        <strain evidence="1 2">JR-1</strain>
        <plasmid evidence="2">Plasmid</plasmid>
    </source>
</reference>
<name>A0A024ELH1_9PSED</name>
<evidence type="ECO:0000313" key="1">
    <source>
        <dbReference type="EMBL" id="AHZ73471.1"/>
    </source>
</evidence>
<dbReference type="EMBL" id="CP005961">
    <property type="protein sequence ID" value="AHZ73471.1"/>
    <property type="molecule type" value="Genomic_DNA"/>
</dbReference>
<sequence>MELTMSTLYLRTVGAVAGLMACLLLTGCDKPVEASNSLQPVAFHSSDECHVCGMIIGEFPGPKGEVVERSGVKKFCSTAEMIGWWLQPENQHRGAKLYVHDMGRVAWDKPDDAQLIDARDAFYVVGTQLKGAMGVVLASFSSKHMADKLAEEQGGRVLRFSEIDQSVLQQPGMAGHSMH</sequence>
<dbReference type="AlphaFoldDB" id="A0A024ELH1"/>
<dbReference type="SUPFAM" id="SSF160387">
    <property type="entry name" value="NosL/MerB-like"/>
    <property type="match status" value="1"/>
</dbReference>
<dbReference type="Proteomes" id="UP000026913">
    <property type="component" value="Plasmid unnamed"/>
</dbReference>
<keyword evidence="1" id="KW-0614">Plasmid</keyword>
<dbReference type="Gene3D" id="3.30.70.2050">
    <property type="match status" value="1"/>
</dbReference>